<name>A0ACB5TSU2_AMBMO</name>
<protein>
    <submittedName>
        <fullName evidence="1">Unnamed protein product</fullName>
    </submittedName>
</protein>
<dbReference type="Proteomes" id="UP001165064">
    <property type="component" value="Unassembled WGS sequence"/>
</dbReference>
<dbReference type="EMBL" id="BSXS01009090">
    <property type="protein sequence ID" value="GME94581.1"/>
    <property type="molecule type" value="Genomic_DNA"/>
</dbReference>
<gene>
    <name evidence="1" type="ORF">Amon02_000960300</name>
</gene>
<reference evidence="1" key="1">
    <citation type="submission" date="2023-04" db="EMBL/GenBank/DDBJ databases">
        <title>Ambrosiozyma monospora NBRC 10751.</title>
        <authorList>
            <person name="Ichikawa N."/>
            <person name="Sato H."/>
            <person name="Tonouchi N."/>
        </authorList>
    </citation>
    <scope>NUCLEOTIDE SEQUENCE</scope>
    <source>
        <strain evidence="1">NBRC 10751</strain>
    </source>
</reference>
<comment type="caution">
    <text evidence="1">The sequence shown here is derived from an EMBL/GenBank/DDBJ whole genome shotgun (WGS) entry which is preliminary data.</text>
</comment>
<accession>A0ACB5TSU2</accession>
<evidence type="ECO:0000313" key="2">
    <source>
        <dbReference type="Proteomes" id="UP001165064"/>
    </source>
</evidence>
<sequence length="316" mass="35513">MMNNYPNVDVDGNNNETDDLPFDNNGWTAPERINAKNPAIFSKPQRKTDVWDIGVVFLQMVMGTDVIYEFENPQDFLTNFEGLDESIYQFLSMIFEFKTKKRPDPLELLPSRFLRLNLNVSPLANIMANNANNSSSANSSSQDRLVVNHSRNISSAQPIAGFTDISDAPTLTPKMTAGRVKRESFAQGVAFSSGNNGYSRYVQDFEEVGILGKGGFGEVVKARNKLDGRFYAIKKIRHTEDKLSKILNEVMLLARLNHQYVVRYYAAWLEDDIGSNFRVTSNSAIESDSEEDEDSDEDEDSADSDSDSDGAKRFCF</sequence>
<organism evidence="1 2">
    <name type="scientific">Ambrosiozyma monospora</name>
    <name type="common">Yeast</name>
    <name type="synonym">Endomycopsis monosporus</name>
    <dbReference type="NCBI Taxonomy" id="43982"/>
    <lineage>
        <taxon>Eukaryota</taxon>
        <taxon>Fungi</taxon>
        <taxon>Dikarya</taxon>
        <taxon>Ascomycota</taxon>
        <taxon>Saccharomycotina</taxon>
        <taxon>Pichiomycetes</taxon>
        <taxon>Pichiales</taxon>
        <taxon>Pichiaceae</taxon>
        <taxon>Ambrosiozyma</taxon>
    </lineage>
</organism>
<evidence type="ECO:0000313" key="1">
    <source>
        <dbReference type="EMBL" id="GME94581.1"/>
    </source>
</evidence>
<keyword evidence="2" id="KW-1185">Reference proteome</keyword>
<proteinExistence type="predicted"/>